<feature type="transmembrane region" description="Helical" evidence="1">
    <location>
        <begin position="499"/>
        <end position="519"/>
    </location>
</feature>
<feature type="transmembrane region" description="Helical" evidence="1">
    <location>
        <begin position="430"/>
        <end position="452"/>
    </location>
</feature>
<feature type="transmembrane region" description="Helical" evidence="1">
    <location>
        <begin position="63"/>
        <end position="81"/>
    </location>
</feature>
<accession>A0A859DPL1</accession>
<evidence type="ECO:0000313" key="4">
    <source>
        <dbReference type="Proteomes" id="UP000501316"/>
    </source>
</evidence>
<feature type="transmembrane region" description="Helical" evidence="1">
    <location>
        <begin position="356"/>
        <end position="379"/>
    </location>
</feature>
<organism evidence="2 4">
    <name type="scientific">Caproicibacterium lactatifermentans</name>
    <dbReference type="NCBI Taxonomy" id="2666138"/>
    <lineage>
        <taxon>Bacteria</taxon>
        <taxon>Bacillati</taxon>
        <taxon>Bacillota</taxon>
        <taxon>Clostridia</taxon>
        <taxon>Eubacteriales</taxon>
        <taxon>Oscillospiraceae</taxon>
        <taxon>Caproicibacterium</taxon>
    </lineage>
</organism>
<keyword evidence="1" id="KW-0812">Transmembrane</keyword>
<protein>
    <recommendedName>
        <fullName evidence="6">ABC transporter permease</fullName>
    </recommendedName>
</protein>
<feature type="transmembrane region" description="Helical" evidence="1">
    <location>
        <begin position="113"/>
        <end position="138"/>
    </location>
</feature>
<dbReference type="RefSeq" id="WP_086036312.1">
    <property type="nucleotide sequence ID" value="NZ_CP046051.1"/>
</dbReference>
<evidence type="ECO:0000313" key="2">
    <source>
        <dbReference type="EMBL" id="QKN23479.1"/>
    </source>
</evidence>
<keyword evidence="1" id="KW-0472">Membrane</keyword>
<evidence type="ECO:0000313" key="3">
    <source>
        <dbReference type="EMBL" id="QKO29843.1"/>
    </source>
</evidence>
<gene>
    <name evidence="2" type="ORF">GJQ69_02635</name>
    <name evidence="3" type="ORF">GKP14_01735</name>
</gene>
<proteinExistence type="predicted"/>
<feature type="transmembrane region" description="Helical" evidence="1">
    <location>
        <begin position="473"/>
        <end position="493"/>
    </location>
</feature>
<reference evidence="3" key="2">
    <citation type="journal article" date="2021" name="Appl. Environ. Microbiol.">
        <title>Adaptability of a Caproate-Producing Bacterium Contributes to Its Dominance in an Anaerobic Fermentation System.</title>
        <authorList>
            <person name="Wang H."/>
            <person name="Gu Y."/>
            <person name="Zhou W."/>
            <person name="Zhao D."/>
            <person name="Qiao Z."/>
            <person name="Zheng J."/>
            <person name="Gao J."/>
            <person name="Chen X."/>
            <person name="Ren C."/>
            <person name="Xu Y."/>
        </authorList>
    </citation>
    <scope>NUCLEOTIDE SEQUENCE</scope>
    <source>
        <strain evidence="3">JNU-WLY1368</strain>
    </source>
</reference>
<evidence type="ECO:0008006" key="6">
    <source>
        <dbReference type="Google" id="ProtNLM"/>
    </source>
</evidence>
<reference evidence="3" key="3">
    <citation type="journal article" date="2022" name="Int. J. Syst. Evol. Microbiol.">
        <title>Caproicibacterium lactatifermentans sp. nov., isolated from pit clay used for the production of Chinese strong aroma-type liquor.</title>
        <authorList>
            <person name="Wang H."/>
            <person name="Gu Y."/>
            <person name="Zhao D."/>
            <person name="Qiao Z."/>
            <person name="Zheng J."/>
            <person name="Gao J."/>
            <person name="Ren C."/>
            <person name="Xu Y."/>
        </authorList>
    </citation>
    <scope>NUCLEOTIDE SEQUENCE</scope>
    <source>
        <strain evidence="3">JNU-WLY1368</strain>
    </source>
</reference>
<dbReference type="AlphaFoldDB" id="A0A859DPL1"/>
<feature type="transmembrane region" description="Helical" evidence="1">
    <location>
        <begin position="144"/>
        <end position="170"/>
    </location>
</feature>
<feature type="transmembrane region" description="Helical" evidence="1">
    <location>
        <begin position="242"/>
        <end position="263"/>
    </location>
</feature>
<evidence type="ECO:0000313" key="5">
    <source>
        <dbReference type="Proteomes" id="UP000509623"/>
    </source>
</evidence>
<feature type="transmembrane region" description="Helical" evidence="1">
    <location>
        <begin position="34"/>
        <end position="57"/>
    </location>
</feature>
<feature type="transmembrane region" description="Helical" evidence="1">
    <location>
        <begin position="313"/>
        <end position="336"/>
    </location>
</feature>
<dbReference type="KEGG" id="clf:GJQ69_02635"/>
<keyword evidence="1" id="KW-1133">Transmembrane helix</keyword>
<reference evidence="4 5" key="1">
    <citation type="submission" date="2019-11" db="EMBL/GenBank/DDBJ databases">
        <authorList>
            <person name="Ren C."/>
            <person name="Wang H."/>
            <person name="Xu Y."/>
        </authorList>
    </citation>
    <scope>NUCLEOTIDE SEQUENCE [LARGE SCALE GENOMIC DNA]</scope>
    <source>
        <strain evidence="5">JNU-WLY1368</strain>
        <strain evidence="2 4">LBM 19010</strain>
    </source>
</reference>
<dbReference type="EMBL" id="CP046161">
    <property type="protein sequence ID" value="QKO29843.1"/>
    <property type="molecule type" value="Genomic_DNA"/>
</dbReference>
<sequence>MNHNTLTLLKVQMLGFLGWNQMRHSHVKKGMSSFAILCFLSLLLIFYSVILAMGLVLAKMAALIAPLTAVICVVITLISTLQKSRPALFTCSDYDLVMALPVSVRAVVQSRLLSIYCISFLFSTSFFLPAGIVCGMAGGKDISYWLMLIPALFLLPLLPTAVGAVLSAAITAASVRSRHKNLLSILLGLLLFIAIMAGLFFFLGSDHPGTQLQAAAVSVSRAAGKIYPPAAWYALAVNNGNWGAYLLFALASTGITALLVSILTHNYPALHAALENQHTGRQQNVLQAEKRKILSPTSAFYHKELHRYFSCPVYVLNTMPGPILIVLFSAVLLFLSPEKVASMAGIPIIAVWLRRLAPLLPSMFVCMSCTTAASVSLEGKTRWITCSAPVSQKVVFRAKIAVNLTILLPAVFVSGLLLLFGLHLPPVQAIFTFVLPCIYSLFIAVVGLLLDISRPQFDWTSEMVPVKQGMPMLFTLLIGFLAVFPPILLTFSFSGSAAFIYGGTAVLVLLLTCLLYHHLLRLPLQWQ</sequence>
<dbReference type="Proteomes" id="UP000501316">
    <property type="component" value="Chromosome"/>
</dbReference>
<dbReference type="EMBL" id="CP046051">
    <property type="protein sequence ID" value="QKN23479.1"/>
    <property type="molecule type" value="Genomic_DNA"/>
</dbReference>
<feature type="transmembrane region" description="Helical" evidence="1">
    <location>
        <begin position="182"/>
        <end position="203"/>
    </location>
</feature>
<name>A0A859DPL1_9FIRM</name>
<dbReference type="Proteomes" id="UP000509623">
    <property type="component" value="Chromosome"/>
</dbReference>
<evidence type="ECO:0000256" key="1">
    <source>
        <dbReference type="SAM" id="Phobius"/>
    </source>
</evidence>
<feature type="transmembrane region" description="Helical" evidence="1">
    <location>
        <begin position="400"/>
        <end position="424"/>
    </location>
</feature>
<keyword evidence="5" id="KW-1185">Reference proteome</keyword>